<sequence>MLMNCTGVHTLQFILSTRQKHAPKFAAKAEASFPFRNFIMRKNNKRKAGRLQSRDWLKLPQRGFRLDIKMNILLSGF</sequence>
<proteinExistence type="predicted"/>
<keyword evidence="2" id="KW-1185">Reference proteome</keyword>
<evidence type="ECO:0000313" key="1">
    <source>
        <dbReference type="Ensembl" id="ENSTGEP00000020732.1"/>
    </source>
</evidence>
<reference evidence="1" key="3">
    <citation type="submission" date="2025-09" db="UniProtKB">
        <authorList>
            <consortium name="Ensembl"/>
        </authorList>
    </citation>
    <scope>IDENTIFICATION</scope>
</reference>
<evidence type="ECO:0000313" key="2">
    <source>
        <dbReference type="Proteomes" id="UP000694411"/>
    </source>
</evidence>
<reference evidence="1" key="2">
    <citation type="submission" date="2025-08" db="UniProtKB">
        <authorList>
            <consortium name="Ensembl"/>
        </authorList>
    </citation>
    <scope>IDENTIFICATION</scope>
</reference>
<dbReference type="Proteomes" id="UP000694411">
    <property type="component" value="Chromosome 8"/>
</dbReference>
<dbReference type="Ensembl" id="ENSTGET00000024691.1">
    <property type="protein sequence ID" value="ENSTGEP00000020732.1"/>
    <property type="gene ID" value="ENSTGEG00000016686.1"/>
</dbReference>
<organism evidence="1 2">
    <name type="scientific">Theropithecus gelada</name>
    <name type="common">Gelada baboon</name>
    <dbReference type="NCBI Taxonomy" id="9565"/>
    <lineage>
        <taxon>Eukaryota</taxon>
        <taxon>Metazoa</taxon>
        <taxon>Chordata</taxon>
        <taxon>Craniata</taxon>
        <taxon>Vertebrata</taxon>
        <taxon>Euteleostomi</taxon>
        <taxon>Mammalia</taxon>
        <taxon>Eutheria</taxon>
        <taxon>Euarchontoglires</taxon>
        <taxon>Primates</taxon>
        <taxon>Haplorrhini</taxon>
        <taxon>Catarrhini</taxon>
        <taxon>Cercopithecidae</taxon>
        <taxon>Cercopithecinae</taxon>
        <taxon>Theropithecus</taxon>
    </lineage>
</organism>
<name>A0A8D2FGP0_THEGE</name>
<accession>A0A8D2FGP0</accession>
<reference evidence="1" key="1">
    <citation type="submission" date="2018-05" db="EMBL/GenBank/DDBJ databases">
        <title>Whole genome of Theropithecus gelada.</title>
        <authorList>
            <person name="Chiou K.L."/>
            <person name="Snyder-Mackler N."/>
        </authorList>
    </citation>
    <scope>NUCLEOTIDE SEQUENCE [LARGE SCALE GENOMIC DNA]</scope>
</reference>
<dbReference type="AlphaFoldDB" id="A0A8D2FGP0"/>
<protein>
    <submittedName>
        <fullName evidence="1">Uncharacterized protein</fullName>
    </submittedName>
</protein>